<accession>A0A0G3CEK3</accession>
<protein>
    <submittedName>
        <fullName evidence="1">Uncharacterized protein</fullName>
    </submittedName>
</protein>
<dbReference type="EMBL" id="CP008746">
    <property type="protein sequence ID" value="AKJ40351.1"/>
    <property type="molecule type" value="Genomic_DNA"/>
</dbReference>
<sequence>MTRLAAQVSKLFYGEVEVKNCKFKDLTVFKAGNNANSSYGCIYYFCAKLIIS</sequence>
<dbReference type="PATRIC" id="fig|796385.3.peg.4084"/>
<organism evidence="1 2">
    <name type="scientific">Methanosarcina barkeri CM1</name>
    <dbReference type="NCBI Taxonomy" id="796385"/>
    <lineage>
        <taxon>Archaea</taxon>
        <taxon>Methanobacteriati</taxon>
        <taxon>Methanobacteriota</taxon>
        <taxon>Stenosarchaea group</taxon>
        <taxon>Methanomicrobia</taxon>
        <taxon>Methanosarcinales</taxon>
        <taxon>Methanosarcinaceae</taxon>
        <taxon>Methanosarcina</taxon>
    </lineage>
</organism>
<reference evidence="1 2" key="2">
    <citation type="journal article" date="2015" name="Stand. Genomic Sci.">
        <title>The complete genome sequence of the rumen methanogen Methanosarcina barkeri CM1.</title>
        <authorList>
            <person name="Lambie S.C."/>
            <person name="Kelly W.J."/>
            <person name="Leahy S.C."/>
            <person name="Li D."/>
            <person name="Reilly K."/>
            <person name="McAllister T.A."/>
            <person name="Valle E.R."/>
            <person name="Attwood G.T."/>
            <person name="Altermann E."/>
        </authorList>
    </citation>
    <scope>NUCLEOTIDE SEQUENCE [LARGE SCALE GENOMIC DNA]</scope>
    <source>
        <strain evidence="1 2">CM1</strain>
    </source>
</reference>
<proteinExistence type="predicted"/>
<evidence type="ECO:0000313" key="2">
    <source>
        <dbReference type="Proteomes" id="UP000035331"/>
    </source>
</evidence>
<dbReference type="Proteomes" id="UP000035331">
    <property type="component" value="Chromosome"/>
</dbReference>
<dbReference type="AlphaFoldDB" id="A0A0G3CEK3"/>
<gene>
    <name evidence="1" type="ORF">MCM1_3364</name>
</gene>
<evidence type="ECO:0000313" key="1">
    <source>
        <dbReference type="EMBL" id="AKJ40351.1"/>
    </source>
</evidence>
<reference evidence="2" key="1">
    <citation type="submission" date="2014-06" db="EMBL/GenBank/DDBJ databases">
        <title>The complete genome sequence of Methanosarcina barkeri CM1.</title>
        <authorList>
            <consortium name="Pastoral Greenhouse Gas Research Consortium"/>
            <person name="Lambie S.C."/>
            <person name="Leahy S.C."/>
            <person name="Kelly W.J."/>
            <person name="Li D."/>
            <person name="Reilly K."/>
            <person name="Attwood G.T."/>
            <person name="Altermann E."/>
        </authorList>
    </citation>
    <scope>NUCLEOTIDE SEQUENCE [LARGE SCALE GENOMIC DNA]</scope>
    <source>
        <strain evidence="2">CM1</strain>
    </source>
</reference>
<name>A0A0G3CEK3_METBA</name>